<gene>
    <name evidence="1" type="ORF">Fmac_021361</name>
</gene>
<proteinExistence type="predicted"/>
<keyword evidence="2" id="KW-1185">Reference proteome</keyword>
<comment type="caution">
    <text evidence="1">The sequence shown here is derived from an EMBL/GenBank/DDBJ whole genome shotgun (WGS) entry which is preliminary data.</text>
</comment>
<organism evidence="1 2">
    <name type="scientific">Flemingia macrophylla</name>
    <dbReference type="NCBI Taxonomy" id="520843"/>
    <lineage>
        <taxon>Eukaryota</taxon>
        <taxon>Viridiplantae</taxon>
        <taxon>Streptophyta</taxon>
        <taxon>Embryophyta</taxon>
        <taxon>Tracheophyta</taxon>
        <taxon>Spermatophyta</taxon>
        <taxon>Magnoliopsida</taxon>
        <taxon>eudicotyledons</taxon>
        <taxon>Gunneridae</taxon>
        <taxon>Pentapetalae</taxon>
        <taxon>rosids</taxon>
        <taxon>fabids</taxon>
        <taxon>Fabales</taxon>
        <taxon>Fabaceae</taxon>
        <taxon>Papilionoideae</taxon>
        <taxon>50 kb inversion clade</taxon>
        <taxon>NPAAA clade</taxon>
        <taxon>indigoferoid/millettioid clade</taxon>
        <taxon>Phaseoleae</taxon>
        <taxon>Flemingia</taxon>
    </lineage>
</organism>
<evidence type="ECO:0000313" key="1">
    <source>
        <dbReference type="EMBL" id="KAL2327934.1"/>
    </source>
</evidence>
<dbReference type="EMBL" id="JBGMDY010000007">
    <property type="protein sequence ID" value="KAL2327934.1"/>
    <property type="molecule type" value="Genomic_DNA"/>
</dbReference>
<reference evidence="1 2" key="1">
    <citation type="submission" date="2024-08" db="EMBL/GenBank/DDBJ databases">
        <title>Insights into the chromosomal genome structure of Flemingia macrophylla.</title>
        <authorList>
            <person name="Ding Y."/>
            <person name="Zhao Y."/>
            <person name="Bi W."/>
            <person name="Wu M."/>
            <person name="Zhao G."/>
            <person name="Gong Y."/>
            <person name="Li W."/>
            <person name="Zhang P."/>
        </authorList>
    </citation>
    <scope>NUCLEOTIDE SEQUENCE [LARGE SCALE GENOMIC DNA]</scope>
    <source>
        <strain evidence="1">DYQJB</strain>
        <tissue evidence="1">Leaf</tissue>
    </source>
</reference>
<accession>A0ABD1LWL5</accession>
<dbReference type="Proteomes" id="UP001603857">
    <property type="component" value="Unassembled WGS sequence"/>
</dbReference>
<dbReference type="AlphaFoldDB" id="A0ABD1LWL5"/>
<name>A0ABD1LWL5_9FABA</name>
<protein>
    <submittedName>
        <fullName evidence="1">Uncharacterized protein</fullName>
    </submittedName>
</protein>
<sequence length="127" mass="14120">MLAGATYCPIFSRFLLLSSLKKSGNSPPLNFNSLSINILLFATFTECAACSMLLYICCSPAHELSLSAFLFFGVILQNEIQSHTSHDISSNTYTTTIIIPLLITNNHSKIYFYTNTKIFSTISKSLY</sequence>
<evidence type="ECO:0000313" key="2">
    <source>
        <dbReference type="Proteomes" id="UP001603857"/>
    </source>
</evidence>